<name>A0A0W7WH08_9RHOB</name>
<proteinExistence type="predicted"/>
<evidence type="ECO:0000313" key="1">
    <source>
        <dbReference type="EMBL" id="KUF09780.1"/>
    </source>
</evidence>
<dbReference type="Proteomes" id="UP000054396">
    <property type="component" value="Unassembled WGS sequence"/>
</dbReference>
<gene>
    <name evidence="1" type="ORF">AVJ23_15115</name>
</gene>
<dbReference type="STRING" id="1685382.AVJ23_15115"/>
<comment type="caution">
    <text evidence="1">The sequence shown here is derived from an EMBL/GenBank/DDBJ whole genome shotgun (WGS) entry which is preliminary data.</text>
</comment>
<reference evidence="1 2" key="1">
    <citation type="submission" date="2015-12" db="EMBL/GenBank/DDBJ databases">
        <authorList>
            <person name="Shamseldin A."/>
            <person name="Moawad H."/>
            <person name="Abd El-Rahim W.M."/>
            <person name="Sadowsky M.J."/>
        </authorList>
    </citation>
    <scope>NUCLEOTIDE SEQUENCE [LARGE SCALE GENOMIC DNA]</scope>
    <source>
        <strain evidence="1 2">SJ5A-1</strain>
    </source>
</reference>
<dbReference type="RefSeq" id="WP_058863053.1">
    <property type="nucleotide sequence ID" value="NZ_LPXO01000010.1"/>
</dbReference>
<dbReference type="EMBL" id="LPXO01000010">
    <property type="protein sequence ID" value="KUF09780.1"/>
    <property type="molecule type" value="Genomic_DNA"/>
</dbReference>
<dbReference type="AlphaFoldDB" id="A0A0W7WH08"/>
<organism evidence="1 2">
    <name type="scientific">Pseudoponticoccus marisrubri</name>
    <dbReference type="NCBI Taxonomy" id="1685382"/>
    <lineage>
        <taxon>Bacteria</taxon>
        <taxon>Pseudomonadati</taxon>
        <taxon>Pseudomonadota</taxon>
        <taxon>Alphaproteobacteria</taxon>
        <taxon>Rhodobacterales</taxon>
        <taxon>Roseobacteraceae</taxon>
        <taxon>Pseudoponticoccus</taxon>
    </lineage>
</organism>
<evidence type="ECO:0000313" key="2">
    <source>
        <dbReference type="Proteomes" id="UP000054396"/>
    </source>
</evidence>
<dbReference type="OrthoDB" id="7825127at2"/>
<protein>
    <submittedName>
        <fullName evidence="1">Uncharacterized protein</fullName>
    </submittedName>
</protein>
<accession>A0A0W7WH08</accession>
<keyword evidence="2" id="KW-1185">Reference proteome</keyword>
<sequence>MARSTTHKWAFKPGMRAGAFGWRGTAKATARLKAATREIKAVRKSDPVAAGEGVIALAERIWPAFEHIDTSSGALGTAVARSLEDLAPILIDAPADHTMRAAWAERLRRAILDDGVDYLAPLADRFGEIAQVPSVINDHADRDLDLISAAWADHARFSHVPSATLTLSCLLEAGRHDALLALVDSARTRLWFYEKFAAEALLRQGREAEALARAAALLDGERMPPGYRAIAQFCETLLIRQGKADEAYARYGVPMTAGGTWLAMWRDLVRRYPDRDPRGVLEDLMAYHGRKGKWFAAAKTAGYLDIALDCAADHEAAPATLTRAARDFAQKDPAFAAGVALHAIEHLLAGRGYDASPLDIDNAAAHLMTAVRRIDRTAWALDQLRRIADDGSGEDLMVKRLRPLIARLEGEVGAGANS</sequence>